<dbReference type="KEGG" id="mmyr:MXMO3_03468"/>
<accession>A0A2R4MIZ5</accession>
<evidence type="ECO:0000313" key="1">
    <source>
        <dbReference type="EMBL" id="AVX05971.1"/>
    </source>
</evidence>
<dbReference type="AlphaFoldDB" id="A0A2R4MIZ5"/>
<protein>
    <submittedName>
        <fullName evidence="1">Uncharacterized protein</fullName>
    </submittedName>
</protein>
<reference evidence="1 2" key="1">
    <citation type="submission" date="2017-05" db="EMBL/GenBank/DDBJ databases">
        <title>Genome Analysis of Maritalea myrionectae HL2708#5.</title>
        <authorList>
            <consortium name="Cotde Inc.-PKNU"/>
            <person name="Jang D."/>
            <person name="Oh H.-M."/>
        </authorList>
    </citation>
    <scope>NUCLEOTIDE SEQUENCE [LARGE SCALE GENOMIC DNA]</scope>
    <source>
        <strain evidence="1 2">HL2708#5</strain>
        <plasmid evidence="2">phl2708x3</plasmid>
    </source>
</reference>
<dbReference type="EMBL" id="CP021331">
    <property type="protein sequence ID" value="AVX05971.1"/>
    <property type="molecule type" value="Genomic_DNA"/>
</dbReference>
<proteinExistence type="predicted"/>
<name>A0A2R4MIZ5_9HYPH</name>
<organism evidence="1 2">
    <name type="scientific">Maritalea myrionectae</name>
    <dbReference type="NCBI Taxonomy" id="454601"/>
    <lineage>
        <taxon>Bacteria</taxon>
        <taxon>Pseudomonadati</taxon>
        <taxon>Pseudomonadota</taxon>
        <taxon>Alphaproteobacteria</taxon>
        <taxon>Hyphomicrobiales</taxon>
        <taxon>Devosiaceae</taxon>
        <taxon>Maritalea</taxon>
    </lineage>
</organism>
<keyword evidence="2" id="KW-1185">Reference proteome</keyword>
<dbReference type="RefSeq" id="WP_117396925.1">
    <property type="nucleotide sequence ID" value="NZ_CP021331.1"/>
</dbReference>
<gene>
    <name evidence="1" type="ORF">MXMO3_03468</name>
</gene>
<keyword evidence="1" id="KW-0614">Plasmid</keyword>
<sequence>MAAENEMLEQVTVTARLFYQAKAIDCMADQRADIEADLQRLLDPDSTINAECCKVEILNTQSEFEAHSQIGRKSIQALQLIKHLQDIYPEQSDITRQIVMLLADIRHVCDEQQLSFSEQDRKAHSTYIA</sequence>
<geneLocation type="plasmid" evidence="2">
    <name>phl2708x3</name>
</geneLocation>
<dbReference type="Proteomes" id="UP000258927">
    <property type="component" value="Plasmid pHL2708X3"/>
</dbReference>
<evidence type="ECO:0000313" key="2">
    <source>
        <dbReference type="Proteomes" id="UP000258927"/>
    </source>
</evidence>